<sequence length="200" mass="22411">MTLVIGLTGGIASGKSTVSSLLKELGFPIVDADVIAKEAVDQGKPAYSKIAEVFGHRVLQPDGAIDRAQLGSEIFADPEKRKMLNEIVHPEVRKEMIRQRDESIQQGSKAVILDIPLLFESKLTHFADKSLLVYVTPETQLERLMKRNGYTQKEAQQRIDSQMPLDEKKSLADEVLDNNGTREETEIQLLGILRKWKISE</sequence>
<feature type="binding site" evidence="3">
    <location>
        <begin position="12"/>
        <end position="17"/>
    </location>
    <ligand>
        <name>ATP</name>
        <dbReference type="ChEBI" id="CHEBI:30616"/>
    </ligand>
</feature>
<keyword evidence="3 5" id="KW-0418">Kinase</keyword>
<dbReference type="Pfam" id="PF01121">
    <property type="entry name" value="CoaE"/>
    <property type="match status" value="1"/>
</dbReference>
<comment type="similarity">
    <text evidence="3">Belongs to the CoaE family.</text>
</comment>
<dbReference type="EC" id="2.7.1.24" evidence="3 4"/>
<keyword evidence="6" id="KW-1185">Reference proteome</keyword>
<dbReference type="PROSITE" id="PS51219">
    <property type="entry name" value="DPCK"/>
    <property type="match status" value="1"/>
</dbReference>
<reference evidence="5 6" key="1">
    <citation type="submission" date="2024-02" db="EMBL/GenBank/DDBJ databases">
        <title>Seven novel Bacillus-like species.</title>
        <authorList>
            <person name="Liu G."/>
        </authorList>
    </citation>
    <scope>NUCLEOTIDE SEQUENCE [LARGE SCALE GENOMIC DNA]</scope>
    <source>
        <strain evidence="5 6">FJAT-52054</strain>
    </source>
</reference>
<comment type="pathway">
    <text evidence="3">Cofactor biosynthesis; coenzyme A biosynthesis; CoA from (R)-pantothenate: step 5/5.</text>
</comment>
<name>A0ABZ2NE45_9BACI</name>
<accession>A0ABZ2NE45</accession>
<protein>
    <recommendedName>
        <fullName evidence="3 4">Dephospho-CoA kinase</fullName>
        <ecNumber evidence="3 4">2.7.1.24</ecNumber>
    </recommendedName>
    <alternativeName>
        <fullName evidence="3">Dephosphocoenzyme A kinase</fullName>
    </alternativeName>
</protein>
<dbReference type="InterPro" id="IPR001977">
    <property type="entry name" value="Depp_CoAkinase"/>
</dbReference>
<keyword evidence="1 3" id="KW-0547">Nucleotide-binding</keyword>
<dbReference type="InterPro" id="IPR027417">
    <property type="entry name" value="P-loop_NTPase"/>
</dbReference>
<evidence type="ECO:0000256" key="2">
    <source>
        <dbReference type="ARBA" id="ARBA00022840"/>
    </source>
</evidence>
<evidence type="ECO:0000256" key="4">
    <source>
        <dbReference type="NCBIfam" id="TIGR00152"/>
    </source>
</evidence>
<keyword evidence="3" id="KW-0963">Cytoplasm</keyword>
<dbReference type="RefSeq" id="WP_338777542.1">
    <property type="nucleotide sequence ID" value="NZ_CP147407.1"/>
</dbReference>
<dbReference type="NCBIfam" id="TIGR00152">
    <property type="entry name" value="dephospho-CoA kinase"/>
    <property type="match status" value="1"/>
</dbReference>
<dbReference type="HAMAP" id="MF_00376">
    <property type="entry name" value="Dephospho_CoA_kinase"/>
    <property type="match status" value="1"/>
</dbReference>
<dbReference type="PANTHER" id="PTHR10695:SF46">
    <property type="entry name" value="BIFUNCTIONAL COENZYME A SYNTHASE-RELATED"/>
    <property type="match status" value="1"/>
</dbReference>
<dbReference type="Proteomes" id="UP001377337">
    <property type="component" value="Chromosome"/>
</dbReference>
<keyword evidence="3" id="KW-0173">Coenzyme A biosynthesis</keyword>
<comment type="function">
    <text evidence="3">Catalyzes the phosphorylation of the 3'-hydroxyl group of dephosphocoenzyme A to form coenzyme A.</text>
</comment>
<keyword evidence="3 5" id="KW-0808">Transferase</keyword>
<dbReference type="Gene3D" id="3.40.50.300">
    <property type="entry name" value="P-loop containing nucleotide triphosphate hydrolases"/>
    <property type="match status" value="1"/>
</dbReference>
<dbReference type="GO" id="GO:0004140">
    <property type="term" value="F:dephospho-CoA kinase activity"/>
    <property type="evidence" value="ECO:0007669"/>
    <property type="project" value="UniProtKB-EC"/>
</dbReference>
<dbReference type="SUPFAM" id="SSF52540">
    <property type="entry name" value="P-loop containing nucleoside triphosphate hydrolases"/>
    <property type="match status" value="1"/>
</dbReference>
<comment type="catalytic activity">
    <reaction evidence="3">
        <text>3'-dephospho-CoA + ATP = ADP + CoA + H(+)</text>
        <dbReference type="Rhea" id="RHEA:18245"/>
        <dbReference type="ChEBI" id="CHEBI:15378"/>
        <dbReference type="ChEBI" id="CHEBI:30616"/>
        <dbReference type="ChEBI" id="CHEBI:57287"/>
        <dbReference type="ChEBI" id="CHEBI:57328"/>
        <dbReference type="ChEBI" id="CHEBI:456216"/>
        <dbReference type="EC" id="2.7.1.24"/>
    </reaction>
</comment>
<evidence type="ECO:0000256" key="3">
    <source>
        <dbReference type="HAMAP-Rule" id="MF_00376"/>
    </source>
</evidence>
<evidence type="ECO:0000313" key="6">
    <source>
        <dbReference type="Proteomes" id="UP001377337"/>
    </source>
</evidence>
<evidence type="ECO:0000313" key="5">
    <source>
        <dbReference type="EMBL" id="WXB95852.1"/>
    </source>
</evidence>
<dbReference type="EMBL" id="CP147407">
    <property type="protein sequence ID" value="WXB95852.1"/>
    <property type="molecule type" value="Genomic_DNA"/>
</dbReference>
<comment type="subcellular location">
    <subcellularLocation>
        <location evidence="3">Cytoplasm</location>
    </subcellularLocation>
</comment>
<keyword evidence="2 3" id="KW-0067">ATP-binding</keyword>
<gene>
    <name evidence="3 5" type="primary">coaE</name>
    <name evidence="5" type="ORF">WCV65_14955</name>
</gene>
<organism evidence="5 6">
    <name type="scientific">Metabacillus sediminis</name>
    <dbReference type="NCBI Taxonomy" id="3117746"/>
    <lineage>
        <taxon>Bacteria</taxon>
        <taxon>Bacillati</taxon>
        <taxon>Bacillota</taxon>
        <taxon>Bacilli</taxon>
        <taxon>Bacillales</taxon>
        <taxon>Bacillaceae</taxon>
        <taxon>Metabacillus</taxon>
    </lineage>
</organism>
<dbReference type="CDD" id="cd02022">
    <property type="entry name" value="DPCK"/>
    <property type="match status" value="1"/>
</dbReference>
<proteinExistence type="inferred from homology"/>
<dbReference type="PANTHER" id="PTHR10695">
    <property type="entry name" value="DEPHOSPHO-COA KINASE-RELATED"/>
    <property type="match status" value="1"/>
</dbReference>
<evidence type="ECO:0000256" key="1">
    <source>
        <dbReference type="ARBA" id="ARBA00022741"/>
    </source>
</evidence>